<evidence type="ECO:0000313" key="2">
    <source>
        <dbReference type="EMBL" id="MCD7447178.1"/>
    </source>
</evidence>
<protein>
    <submittedName>
        <fullName evidence="2">Uncharacterized protein</fullName>
    </submittedName>
</protein>
<evidence type="ECO:0000256" key="1">
    <source>
        <dbReference type="SAM" id="MobiDB-lite"/>
    </source>
</evidence>
<proteinExistence type="predicted"/>
<comment type="caution">
    <text evidence="2">The sequence shown here is derived from an EMBL/GenBank/DDBJ whole genome shotgun (WGS) entry which is preliminary data.</text>
</comment>
<gene>
    <name evidence="2" type="ORF">HAX54_025524</name>
</gene>
<name>A0ABS8RKR9_DATST</name>
<dbReference type="Proteomes" id="UP000823775">
    <property type="component" value="Unassembled WGS sequence"/>
</dbReference>
<reference evidence="2 3" key="1">
    <citation type="journal article" date="2021" name="BMC Genomics">
        <title>Datura genome reveals duplications of psychoactive alkaloid biosynthetic genes and high mutation rate following tissue culture.</title>
        <authorList>
            <person name="Rajewski A."/>
            <person name="Carter-House D."/>
            <person name="Stajich J."/>
            <person name="Litt A."/>
        </authorList>
    </citation>
    <scope>NUCLEOTIDE SEQUENCE [LARGE SCALE GENOMIC DNA]</scope>
    <source>
        <strain evidence="2">AR-01</strain>
    </source>
</reference>
<feature type="compositionally biased region" description="Basic and acidic residues" evidence="1">
    <location>
        <begin position="147"/>
        <end position="162"/>
    </location>
</feature>
<organism evidence="2 3">
    <name type="scientific">Datura stramonium</name>
    <name type="common">Jimsonweed</name>
    <name type="synonym">Common thornapple</name>
    <dbReference type="NCBI Taxonomy" id="4076"/>
    <lineage>
        <taxon>Eukaryota</taxon>
        <taxon>Viridiplantae</taxon>
        <taxon>Streptophyta</taxon>
        <taxon>Embryophyta</taxon>
        <taxon>Tracheophyta</taxon>
        <taxon>Spermatophyta</taxon>
        <taxon>Magnoliopsida</taxon>
        <taxon>eudicotyledons</taxon>
        <taxon>Gunneridae</taxon>
        <taxon>Pentapetalae</taxon>
        <taxon>asterids</taxon>
        <taxon>lamiids</taxon>
        <taxon>Solanales</taxon>
        <taxon>Solanaceae</taxon>
        <taxon>Solanoideae</taxon>
        <taxon>Datureae</taxon>
        <taxon>Datura</taxon>
    </lineage>
</organism>
<keyword evidence="3" id="KW-1185">Reference proteome</keyword>
<feature type="region of interest" description="Disordered" evidence="1">
    <location>
        <begin position="1"/>
        <end position="39"/>
    </location>
</feature>
<dbReference type="EMBL" id="JACEIK010000031">
    <property type="protein sequence ID" value="MCD7447178.1"/>
    <property type="molecule type" value="Genomic_DNA"/>
</dbReference>
<feature type="region of interest" description="Disordered" evidence="1">
    <location>
        <begin position="130"/>
        <end position="173"/>
    </location>
</feature>
<accession>A0ABS8RKR9</accession>
<sequence>MAMPAAGQSLVLAGNQQKVQQNQNGEMEQSRKQVHNTKEIQVQNKFSALQLEGDQENKDTYNLVSSGGGNIEKGINNANGENQVNVHALVEKSEADVEKMIELSTEESQKQETVVELGKTLTNEELLLSSKQEKHTEVLEGGGESNLKSREEHKETVDEGRLRSPRGVEVVES</sequence>
<evidence type="ECO:0000313" key="3">
    <source>
        <dbReference type="Proteomes" id="UP000823775"/>
    </source>
</evidence>
<feature type="compositionally biased region" description="Low complexity" evidence="1">
    <location>
        <begin position="15"/>
        <end position="24"/>
    </location>
</feature>